<reference evidence="1 2" key="1">
    <citation type="submission" date="2018-08" db="EMBL/GenBank/DDBJ databases">
        <title>Genomic Encyclopedia of Archaeal and Bacterial Type Strains, Phase II (KMG-II): from individual species to whole genera.</title>
        <authorList>
            <person name="Goeker M."/>
        </authorList>
    </citation>
    <scope>NUCLEOTIDE SEQUENCE [LARGE SCALE GENOMIC DNA]</scope>
    <source>
        <strain evidence="1 2">DSM 17099</strain>
    </source>
</reference>
<dbReference type="RefSeq" id="WP_147304529.1">
    <property type="nucleotide sequence ID" value="NZ_CP038197.1"/>
</dbReference>
<dbReference type="EMBL" id="QTUJ01000002">
    <property type="protein sequence ID" value="REF70417.1"/>
    <property type="molecule type" value="Genomic_DNA"/>
</dbReference>
<evidence type="ECO:0000313" key="1">
    <source>
        <dbReference type="EMBL" id="REF70417.1"/>
    </source>
</evidence>
<comment type="caution">
    <text evidence="1">The sequence shown here is derived from an EMBL/GenBank/DDBJ whole genome shotgun (WGS) entry which is preliminary data.</text>
</comment>
<proteinExistence type="predicted"/>
<name>A0A3D9XIT5_PARVE</name>
<gene>
    <name evidence="1" type="ORF">BDD41_3149</name>
</gene>
<dbReference type="AlphaFoldDB" id="A0A3D9XIT5"/>
<protein>
    <submittedName>
        <fullName evidence="1">Uncharacterized protein</fullName>
    </submittedName>
</protein>
<evidence type="ECO:0000313" key="2">
    <source>
        <dbReference type="Proteomes" id="UP000256941"/>
    </source>
</evidence>
<organism evidence="1 2">
    <name type="scientific">Paracoccus versutus</name>
    <name type="common">Thiobacillus versutus</name>
    <dbReference type="NCBI Taxonomy" id="34007"/>
    <lineage>
        <taxon>Bacteria</taxon>
        <taxon>Pseudomonadati</taxon>
        <taxon>Pseudomonadota</taxon>
        <taxon>Alphaproteobacteria</taxon>
        <taxon>Rhodobacterales</taxon>
        <taxon>Paracoccaceae</taxon>
        <taxon>Paracoccus</taxon>
    </lineage>
</organism>
<sequence>MTLNEFKAWLEGFSDAMGDAPTPEQWEKIKEKLARVDAYTLPNTTGPFYRRPDIGYPNIGQPWITCGQPSVDEGTRVAAT</sequence>
<accession>A0A3D9XIT5</accession>
<dbReference type="Proteomes" id="UP000256941">
    <property type="component" value="Unassembled WGS sequence"/>
</dbReference>